<evidence type="ECO:0000256" key="3">
    <source>
        <dbReference type="ARBA" id="ARBA00022692"/>
    </source>
</evidence>
<dbReference type="Proteomes" id="UP000051236">
    <property type="component" value="Unassembled WGS sequence"/>
</dbReference>
<organism evidence="9 10">
    <name type="scientific">Agrilactobacillus composti DSM 18527 = JCM 14202</name>
    <dbReference type="NCBI Taxonomy" id="1423734"/>
    <lineage>
        <taxon>Bacteria</taxon>
        <taxon>Bacillati</taxon>
        <taxon>Bacillota</taxon>
        <taxon>Bacilli</taxon>
        <taxon>Lactobacillales</taxon>
        <taxon>Lactobacillaceae</taxon>
        <taxon>Agrilactobacillus</taxon>
    </lineage>
</organism>
<evidence type="ECO:0000259" key="8">
    <source>
        <dbReference type="Pfam" id="PF06738"/>
    </source>
</evidence>
<comment type="caution">
    <text evidence="9">The sequence shown here is derived from an EMBL/GenBank/DDBJ whole genome shotgun (WGS) entry which is preliminary data.</text>
</comment>
<dbReference type="GO" id="GO:0015744">
    <property type="term" value="P:succinate transport"/>
    <property type="evidence" value="ECO:0007669"/>
    <property type="project" value="TreeGrafter"/>
</dbReference>
<dbReference type="EMBL" id="AZGA01000064">
    <property type="protein sequence ID" value="KRM32928.1"/>
    <property type="molecule type" value="Genomic_DNA"/>
</dbReference>
<protein>
    <recommendedName>
        <fullName evidence="8">Threonine/serine exporter-like N-terminal domain-containing protein</fullName>
    </recommendedName>
</protein>
<evidence type="ECO:0000256" key="7">
    <source>
        <dbReference type="SAM" id="Phobius"/>
    </source>
</evidence>
<feature type="domain" description="Threonine/serine exporter-like N-terminal" evidence="8">
    <location>
        <begin position="21"/>
        <end position="258"/>
    </location>
</feature>
<sequence length="260" mass="28060">MIEEQLARGDLANTNELFAACLLAGKIMVESGSEMYRVEDTMRHIASHGGVLEAQIFTTTTVITMGTIQGANSQLIQIQSRTLDLEKVARVNAASRAYTADALDLNHLIQRLHQIDQHAPTFPPYLQFLSAGVVSATLMILFSGEYDWFDLPMAFLIGMLGFMVSYYIDRLIKIKFISEFTAALVIGALAVWSVGLGVGHSMNNIIIGAVMPLVPGVPLTNALRDLLAGHLMSGMSRGVEALLSAGAIGTGIALVIHFIQ</sequence>
<evidence type="ECO:0000313" key="10">
    <source>
        <dbReference type="Proteomes" id="UP000051236"/>
    </source>
</evidence>
<evidence type="ECO:0000256" key="5">
    <source>
        <dbReference type="ARBA" id="ARBA00023136"/>
    </source>
</evidence>
<accession>X0PWH6</accession>
<dbReference type="PANTHER" id="PTHR34390:SF2">
    <property type="entry name" value="SUCCINATE TRANSPORTER SUBUNIT YJJP-RELATED"/>
    <property type="match status" value="1"/>
</dbReference>
<keyword evidence="2" id="KW-1003">Cell membrane</keyword>
<keyword evidence="10" id="KW-1185">Reference proteome</keyword>
<feature type="transmembrane region" description="Helical" evidence="7">
    <location>
        <begin position="180"/>
        <end position="199"/>
    </location>
</feature>
<keyword evidence="5 7" id="KW-0472">Membrane</keyword>
<feature type="transmembrane region" description="Helical" evidence="7">
    <location>
        <begin position="239"/>
        <end position="259"/>
    </location>
</feature>
<reference evidence="9 10" key="1">
    <citation type="journal article" date="2015" name="Genome Announc.">
        <title>Expanding the biotechnology potential of lactobacilli through comparative genomics of 213 strains and associated genera.</title>
        <authorList>
            <person name="Sun Z."/>
            <person name="Harris H.M."/>
            <person name="McCann A."/>
            <person name="Guo C."/>
            <person name="Argimon S."/>
            <person name="Zhang W."/>
            <person name="Yang X."/>
            <person name="Jeffery I.B."/>
            <person name="Cooney J.C."/>
            <person name="Kagawa T.F."/>
            <person name="Liu W."/>
            <person name="Song Y."/>
            <person name="Salvetti E."/>
            <person name="Wrobel A."/>
            <person name="Rasinkangas P."/>
            <person name="Parkhill J."/>
            <person name="Rea M.C."/>
            <person name="O'Sullivan O."/>
            <person name="Ritari J."/>
            <person name="Douillard F.P."/>
            <person name="Paul Ross R."/>
            <person name="Yang R."/>
            <person name="Briner A.E."/>
            <person name="Felis G.E."/>
            <person name="de Vos W.M."/>
            <person name="Barrangou R."/>
            <person name="Klaenhammer T.R."/>
            <person name="Caufield P.W."/>
            <person name="Cui Y."/>
            <person name="Zhang H."/>
            <person name="O'Toole P.W."/>
        </authorList>
    </citation>
    <scope>NUCLEOTIDE SEQUENCE [LARGE SCALE GENOMIC DNA]</scope>
    <source>
        <strain evidence="9 10">DSM 18527</strain>
    </source>
</reference>
<feature type="transmembrane region" description="Helical" evidence="7">
    <location>
        <begin position="125"/>
        <end position="142"/>
    </location>
</feature>
<dbReference type="PANTHER" id="PTHR34390">
    <property type="entry name" value="UPF0442 PROTEIN YJJB-RELATED"/>
    <property type="match status" value="1"/>
</dbReference>
<evidence type="ECO:0000256" key="4">
    <source>
        <dbReference type="ARBA" id="ARBA00022989"/>
    </source>
</evidence>
<dbReference type="PATRIC" id="fig|1423734.3.peg.121"/>
<comment type="similarity">
    <text evidence="6">Belongs to the ThrE exporter (TC 2.A.79) family.</text>
</comment>
<dbReference type="STRING" id="1423734.FC83_GL000122"/>
<dbReference type="InterPro" id="IPR010619">
    <property type="entry name" value="ThrE-like_N"/>
</dbReference>
<evidence type="ECO:0000256" key="6">
    <source>
        <dbReference type="ARBA" id="ARBA00034125"/>
    </source>
</evidence>
<name>X0PWH6_9LACO</name>
<evidence type="ECO:0000313" key="9">
    <source>
        <dbReference type="EMBL" id="KRM32928.1"/>
    </source>
</evidence>
<feature type="transmembrane region" description="Helical" evidence="7">
    <location>
        <begin position="148"/>
        <end position="168"/>
    </location>
</feature>
<dbReference type="eggNOG" id="COG2966">
    <property type="taxonomic scope" value="Bacteria"/>
</dbReference>
<proteinExistence type="inferred from homology"/>
<evidence type="ECO:0000256" key="2">
    <source>
        <dbReference type="ARBA" id="ARBA00022475"/>
    </source>
</evidence>
<dbReference type="GO" id="GO:0005886">
    <property type="term" value="C:plasma membrane"/>
    <property type="evidence" value="ECO:0007669"/>
    <property type="project" value="UniProtKB-SubCell"/>
</dbReference>
<dbReference type="InterPro" id="IPR050539">
    <property type="entry name" value="ThrE_Dicarb/AminoAcid_Exp"/>
</dbReference>
<dbReference type="Pfam" id="PF06738">
    <property type="entry name" value="ThrE"/>
    <property type="match status" value="1"/>
</dbReference>
<keyword evidence="4 7" id="KW-1133">Transmembrane helix</keyword>
<dbReference type="GO" id="GO:0022857">
    <property type="term" value="F:transmembrane transporter activity"/>
    <property type="evidence" value="ECO:0007669"/>
    <property type="project" value="InterPro"/>
</dbReference>
<dbReference type="AlphaFoldDB" id="X0PWH6"/>
<comment type="subcellular location">
    <subcellularLocation>
        <location evidence="1">Cell membrane</location>
        <topology evidence="1">Multi-pass membrane protein</topology>
    </subcellularLocation>
</comment>
<keyword evidence="3 7" id="KW-0812">Transmembrane</keyword>
<evidence type="ECO:0000256" key="1">
    <source>
        <dbReference type="ARBA" id="ARBA00004651"/>
    </source>
</evidence>
<gene>
    <name evidence="9" type="ORF">FC83_GL000122</name>
</gene>